<dbReference type="Proteomes" id="UP000726737">
    <property type="component" value="Unassembled WGS sequence"/>
</dbReference>
<keyword evidence="4" id="KW-1133">Transmembrane helix</keyword>
<feature type="region of interest" description="Disordered" evidence="3">
    <location>
        <begin position="1790"/>
        <end position="1811"/>
    </location>
</feature>
<dbReference type="PROSITE" id="PS50002">
    <property type="entry name" value="SH3"/>
    <property type="match status" value="1"/>
</dbReference>
<dbReference type="OrthoDB" id="2503993at2759"/>
<keyword evidence="4" id="KW-0472">Membrane</keyword>
<reference evidence="6" key="1">
    <citation type="journal article" date="2020" name="Fungal Divers.">
        <title>Resolving the Mortierellaceae phylogeny through synthesis of multi-gene phylogenetics and phylogenomics.</title>
        <authorList>
            <person name="Vandepol N."/>
            <person name="Liber J."/>
            <person name="Desiro A."/>
            <person name="Na H."/>
            <person name="Kennedy M."/>
            <person name="Barry K."/>
            <person name="Grigoriev I.V."/>
            <person name="Miller A.N."/>
            <person name="O'Donnell K."/>
            <person name="Stajich J.E."/>
            <person name="Bonito G."/>
        </authorList>
    </citation>
    <scope>NUCLEOTIDE SEQUENCE</scope>
    <source>
        <strain evidence="6">KOD948</strain>
    </source>
</reference>
<feature type="compositionally biased region" description="Polar residues" evidence="3">
    <location>
        <begin position="1760"/>
        <end position="1775"/>
    </location>
</feature>
<dbReference type="EMBL" id="JAAAJA010000046">
    <property type="protein sequence ID" value="KAG0264660.1"/>
    <property type="molecule type" value="Genomic_DNA"/>
</dbReference>
<dbReference type="SMART" id="SM00326">
    <property type="entry name" value="SH3"/>
    <property type="match status" value="1"/>
</dbReference>
<evidence type="ECO:0000256" key="3">
    <source>
        <dbReference type="SAM" id="MobiDB-lite"/>
    </source>
</evidence>
<dbReference type="PANTHER" id="PTHR31778:SF2">
    <property type="entry name" value="BUD SITE SELECTION PROTEIN RAX2"/>
    <property type="match status" value="1"/>
</dbReference>
<dbReference type="SUPFAM" id="SSF50044">
    <property type="entry name" value="SH3-domain"/>
    <property type="match status" value="1"/>
</dbReference>
<dbReference type="CDD" id="cd00174">
    <property type="entry name" value="SH3"/>
    <property type="match status" value="1"/>
</dbReference>
<feature type="region of interest" description="Disordered" evidence="3">
    <location>
        <begin position="1655"/>
        <end position="1706"/>
    </location>
</feature>
<feature type="compositionally biased region" description="Polar residues" evidence="3">
    <location>
        <begin position="1796"/>
        <end position="1806"/>
    </location>
</feature>
<protein>
    <recommendedName>
        <fullName evidence="5">SH3 domain-containing protein</fullName>
    </recommendedName>
</protein>
<dbReference type="Pfam" id="PF14604">
    <property type="entry name" value="SH3_9"/>
    <property type="match status" value="1"/>
</dbReference>
<evidence type="ECO:0000256" key="1">
    <source>
        <dbReference type="ARBA" id="ARBA00022443"/>
    </source>
</evidence>
<feature type="region of interest" description="Disordered" evidence="3">
    <location>
        <begin position="600"/>
        <end position="624"/>
    </location>
</feature>
<feature type="transmembrane region" description="Helical" evidence="4">
    <location>
        <begin position="1539"/>
        <end position="1565"/>
    </location>
</feature>
<feature type="compositionally biased region" description="Basic and acidic residues" evidence="3">
    <location>
        <begin position="1733"/>
        <end position="1745"/>
    </location>
</feature>
<dbReference type="InterPro" id="IPR036028">
    <property type="entry name" value="SH3-like_dom_sf"/>
</dbReference>
<comment type="caution">
    <text evidence="6">The sequence shown here is derived from an EMBL/GenBank/DDBJ whole genome shotgun (WGS) entry which is preliminary data.</text>
</comment>
<name>A0A9P6QDF6_9FUNG</name>
<dbReference type="Pfam" id="PF12768">
    <property type="entry name" value="Rax2"/>
    <property type="match status" value="1"/>
</dbReference>
<organism evidence="6 7">
    <name type="scientific">Mortierella polycephala</name>
    <dbReference type="NCBI Taxonomy" id="41804"/>
    <lineage>
        <taxon>Eukaryota</taxon>
        <taxon>Fungi</taxon>
        <taxon>Fungi incertae sedis</taxon>
        <taxon>Mucoromycota</taxon>
        <taxon>Mortierellomycotina</taxon>
        <taxon>Mortierellomycetes</taxon>
        <taxon>Mortierellales</taxon>
        <taxon>Mortierellaceae</taxon>
        <taxon>Mortierella</taxon>
    </lineage>
</organism>
<dbReference type="InterPro" id="IPR048266">
    <property type="entry name" value="Rax2-like_second"/>
</dbReference>
<evidence type="ECO:0000313" key="6">
    <source>
        <dbReference type="EMBL" id="KAG0264660.1"/>
    </source>
</evidence>
<evidence type="ECO:0000313" key="7">
    <source>
        <dbReference type="Proteomes" id="UP000726737"/>
    </source>
</evidence>
<feature type="domain" description="SH3" evidence="5">
    <location>
        <begin position="1844"/>
        <end position="1907"/>
    </location>
</feature>
<dbReference type="InterPro" id="IPR024982">
    <property type="entry name" value="Rax2-like_C"/>
</dbReference>
<dbReference type="InterPro" id="IPR001452">
    <property type="entry name" value="SH3_domain"/>
</dbReference>
<dbReference type="InterPro" id="IPR048265">
    <property type="entry name" value="Rax2-like_third"/>
</dbReference>
<evidence type="ECO:0000256" key="2">
    <source>
        <dbReference type="PROSITE-ProRule" id="PRU00192"/>
    </source>
</evidence>
<evidence type="ECO:0000256" key="4">
    <source>
        <dbReference type="SAM" id="Phobius"/>
    </source>
</evidence>
<keyword evidence="4" id="KW-0812">Transmembrane</keyword>
<dbReference type="Pfam" id="PF20842">
    <property type="entry name" value="Rax2_2"/>
    <property type="match status" value="1"/>
</dbReference>
<sequence length="1907" mass="204677">MTSSTQRYTRHNVVREKHRFVTLSRLFAIYVSSTSILFSLLLLRGAEAAVTTTGTTGSHQASFLHSIIPPPVDFGLLGQMAVLGDFDALTPIVAQGQQNTFESNTFSILELVKIPTATEGPQNQDKVLSVPVHLASFGLDPPASTSASETAPSSYGISATCVLENAPHQIYIGGHFKQIPSAATADERNGTSTGYSVRTSLNYIGLYDSKMKRFLAMENGLDGPVHGLLCDSSTDQVYVVGQFRAPLQDDSMPRDRNSNINNGSRYSSLGTFGGGVAVWKRVVEADVQPTGESNASGQWTPVPFKGVNGVVTSVAKGEDGTFYFGGQFDTTTDGEAFSAPDTQLVDMNAAEITAGNGLDSTQDRNIICGSSSPISGNWMMRDNIPGYWRARFHLLVTPTLFRLWNVDTAQGPEFANRGTKTFSILAQSSNQALNLSYVDPATHAIRYCTECPLLTRSHSPSVQQEYQDFVVVKPVLLRGIQINIESWYGLGGGLGGIEVYQSEIYVHAADELNSRSKCKSTAPSSDPQDSNDMIAYSSSMGADWISTKMTKGWQTVLTAEISAIDETVRNQAYVDLSPYLPEAGMYDVYFYTPACSSGSGSSKKPANTSGSSNKPANTSLPSNACSERGSVDVSMYFGSPENIITVTLTQTNSVDKYEKIYSGMIVRSIPDFRPHVVVKPSVAKKGASGGGSTQTVVVDSIQFVKQASLDQTNSLIFYQPGSKTGIHRAGEGAMPVASAGSVEKNRVKGLDSSVWGNLQTQLPSSAVVNALIAYPSSMGQSSSASSLLFIGGNFQGKGFSNVVAWDGAAFVPLGGGRSASGLNGALADMALYQSTLYMVGAFQQSYGDGVGAQQLPGGLAAYNIQTATWTSFGNVTQSFHPGAQFRSIQLSAGPNGQPQLVQQPQQQESVAIWDINTQEWMQENTASMGDNDGFQFGYMRGQISYLNRVLGSSSDGSSGVGTSIVLVAGKVDSLDTYQLRQSKSTAWLTSTGKLRTVNLSPTLEIIHPGENGAANAETTMPVAQPIELSKTNAGIMYFNKGLQTWATIVGGNHADGSIGARCYDDSNTDSQTAYRVLNLGAISSTQIRGEILALGLNKDESNGYSMVEPGDELLLIGGSFKSGAPGVNALALYDLIADQAVPAAAMPAMRGINGRDPAVHVIKNRPGNSKSSIIVAGDFSGVGNGVTCELICLWDPKKARQALDKDKPLETSFTSLYGDSNSKNHLGVLKGIINDIAFEDDKNMFVAGDLVVNGVPCGVASFNFDREKWTTFGTMMNTAFAAGATGTPPGVDTLTGPVTAIAHDTNFHQFFVAGRSSTDGSAYFKKWNRHRFIRVSSELMPTSEVYGIEILPASENAPLRTADRNPSSSSSSPSTDDPSDPDNSNDNTFESDTTDIVEQGFILLVSGRIVLGTPFDSAMSLNNDRQEASLAFFDGKSWFPYLQSSRNGTATSSSSLSEHSPVIGSVTPAMSTSQQGTVMGSQKRSTSNLNFVERADPVATTSVMLTALPARARDQGVFRALAIAHLPRVISREYLALRYIILIAVGISLGLIFLIVLFGFLYVWFKKRLSKEKRASRPRMGSSFTEYGHDGYLRRMGGSDGGLYPADFAHQGEKKSDSFLFRRSKSNTREPDNTSALMSSLGITSALEAPSRLNRNQTHPMKDDHQGQKLTGAMGGTTRSRRSQRDDSGMSSQANVHPRPLVYRPNSTIEEATGALVTEFVRSHQQQLQHHQQSHEDTSQSHHDPQAPPSPDRRSKKSRNSIPYQQYRDSSSSDLMNPIAQGRFATLMAATDAPNPGQNPTTPQSNTPISPITTMTTPSGVIRNSGNSNFGSRGGSANTSSLVNGGALYYAKFPFRAREIGELGFDVGERILVVDMSDDIWWMGVLQDANGQQMHGVFPSNYVSLTP</sequence>
<evidence type="ECO:0000259" key="5">
    <source>
        <dbReference type="PROSITE" id="PS50002"/>
    </source>
</evidence>
<feature type="region of interest" description="Disordered" evidence="3">
    <location>
        <begin position="1723"/>
        <end position="1776"/>
    </location>
</feature>
<keyword evidence="1 2" id="KW-0728">SH3 domain</keyword>
<accession>A0A9P6QDF6</accession>
<feature type="compositionally biased region" description="Low complexity" evidence="3">
    <location>
        <begin position="1365"/>
        <end position="1388"/>
    </location>
</feature>
<dbReference type="Pfam" id="PF20843">
    <property type="entry name" value="Rax2_3"/>
    <property type="match status" value="1"/>
</dbReference>
<gene>
    <name evidence="6" type="ORF">BG011_006367</name>
</gene>
<keyword evidence="7" id="KW-1185">Reference proteome</keyword>
<dbReference type="PANTHER" id="PTHR31778">
    <property type="entry name" value="BUD SITE SELECTION PROTEIN RAX2"/>
    <property type="match status" value="1"/>
</dbReference>
<dbReference type="GO" id="GO:1902929">
    <property type="term" value="C:plasma membrane of growing cell tip"/>
    <property type="evidence" value="ECO:0007669"/>
    <property type="project" value="TreeGrafter"/>
</dbReference>
<feature type="transmembrane region" description="Helical" evidence="4">
    <location>
        <begin position="20"/>
        <end position="43"/>
    </location>
</feature>
<feature type="region of interest" description="Disordered" evidence="3">
    <location>
        <begin position="1357"/>
        <end position="1391"/>
    </location>
</feature>
<proteinExistence type="predicted"/>
<dbReference type="Gene3D" id="2.30.30.40">
    <property type="entry name" value="SH3 Domains"/>
    <property type="match status" value="1"/>
</dbReference>